<dbReference type="InterPro" id="IPR014710">
    <property type="entry name" value="RmlC-like_jellyroll"/>
</dbReference>
<gene>
    <name evidence="2" type="ORF">UW44_C0003G0030</name>
</gene>
<dbReference type="InterPro" id="IPR000888">
    <property type="entry name" value="RmlC-like"/>
</dbReference>
<organism evidence="2 3">
    <name type="scientific">Candidatus Collierbacteria bacterium GW2011_GWB2_44_22</name>
    <dbReference type="NCBI Taxonomy" id="1618387"/>
    <lineage>
        <taxon>Bacteria</taxon>
        <taxon>Candidatus Collieribacteriota</taxon>
    </lineage>
</organism>
<dbReference type="GO" id="GO:0019305">
    <property type="term" value="P:dTDP-rhamnose biosynthetic process"/>
    <property type="evidence" value="ECO:0007669"/>
    <property type="project" value="TreeGrafter"/>
</dbReference>
<evidence type="ECO:0000256" key="1">
    <source>
        <dbReference type="PIRSR" id="PIRSR600888-3"/>
    </source>
</evidence>
<dbReference type="PANTHER" id="PTHR21047">
    <property type="entry name" value="DTDP-6-DEOXY-D-GLUCOSE-3,5 EPIMERASE"/>
    <property type="match status" value="1"/>
</dbReference>
<dbReference type="InterPro" id="IPR011051">
    <property type="entry name" value="RmlC_Cupin_sf"/>
</dbReference>
<dbReference type="GO" id="GO:0005829">
    <property type="term" value="C:cytosol"/>
    <property type="evidence" value="ECO:0007669"/>
    <property type="project" value="TreeGrafter"/>
</dbReference>
<dbReference type="GO" id="GO:0008830">
    <property type="term" value="F:dTDP-4-dehydrorhamnose 3,5-epimerase activity"/>
    <property type="evidence" value="ECO:0007669"/>
    <property type="project" value="InterPro"/>
</dbReference>
<feature type="site" description="Participates in a stacking interaction with the thymidine ring of dTDP-4-oxo-6-deoxyglucose" evidence="1">
    <location>
        <position position="161"/>
    </location>
</feature>
<accession>A0A0G1K7A3</accession>
<dbReference type="Pfam" id="PF00908">
    <property type="entry name" value="dTDP_sugar_isom"/>
    <property type="match status" value="1"/>
</dbReference>
<dbReference type="EMBL" id="LCIH01000003">
    <property type="protein sequence ID" value="KKT52187.1"/>
    <property type="molecule type" value="Genomic_DNA"/>
</dbReference>
<evidence type="ECO:0000313" key="3">
    <source>
        <dbReference type="Proteomes" id="UP000034006"/>
    </source>
</evidence>
<evidence type="ECO:0008006" key="4">
    <source>
        <dbReference type="Google" id="ProtNLM"/>
    </source>
</evidence>
<sequence>MGLKKINYAKISLPGKATLYRQTYEKADTIEGVTVCKLNTFSDDFGGWFKEAMRLDEDGNVIALKDHGIDFHPIQVNVSNLAPKTKRFWHIHPHQNEIWTTTNTILLGLIDFRKGSPTYEKKMKIILSSDRMVYIPSGIAHGFINQGNEFVTLNYFTDHHFMADETTEECRIDPEIIPYDFVKSELM</sequence>
<proteinExistence type="predicted"/>
<reference evidence="2 3" key="1">
    <citation type="journal article" date="2015" name="Nature">
        <title>rRNA introns, odd ribosomes, and small enigmatic genomes across a large radiation of phyla.</title>
        <authorList>
            <person name="Brown C.T."/>
            <person name="Hug L.A."/>
            <person name="Thomas B.C."/>
            <person name="Sharon I."/>
            <person name="Castelle C.J."/>
            <person name="Singh A."/>
            <person name="Wilkins M.J."/>
            <person name="Williams K.H."/>
            <person name="Banfield J.F."/>
        </authorList>
    </citation>
    <scope>NUCLEOTIDE SEQUENCE [LARGE SCALE GENOMIC DNA]</scope>
</reference>
<dbReference type="Proteomes" id="UP000034006">
    <property type="component" value="Unassembled WGS sequence"/>
</dbReference>
<dbReference type="Gene3D" id="2.60.120.10">
    <property type="entry name" value="Jelly Rolls"/>
    <property type="match status" value="1"/>
</dbReference>
<evidence type="ECO:0000313" key="2">
    <source>
        <dbReference type="EMBL" id="KKT52187.1"/>
    </source>
</evidence>
<dbReference type="GO" id="GO:0000271">
    <property type="term" value="P:polysaccharide biosynthetic process"/>
    <property type="evidence" value="ECO:0007669"/>
    <property type="project" value="TreeGrafter"/>
</dbReference>
<dbReference type="PANTHER" id="PTHR21047:SF2">
    <property type="entry name" value="THYMIDINE DIPHOSPHO-4-KETO-RHAMNOSE 3,5-EPIMERASE"/>
    <property type="match status" value="1"/>
</dbReference>
<comment type="caution">
    <text evidence="2">The sequence shown here is derived from an EMBL/GenBank/DDBJ whole genome shotgun (WGS) entry which is preliminary data.</text>
</comment>
<protein>
    <recommendedName>
        <fullName evidence="4">dTDP-4-dehydrorhamnose 3,5-epimerase</fullName>
    </recommendedName>
</protein>
<dbReference type="SUPFAM" id="SSF51182">
    <property type="entry name" value="RmlC-like cupins"/>
    <property type="match status" value="1"/>
</dbReference>
<name>A0A0G1K7A3_9BACT</name>
<dbReference type="STRING" id="1618387.UW44_C0003G0030"/>
<dbReference type="AlphaFoldDB" id="A0A0G1K7A3"/>